<accession>A0A6N8EJB9</accession>
<reference evidence="3 4" key="1">
    <citation type="submission" date="2019-11" db="EMBL/GenBank/DDBJ databases">
        <title>Whole-genome sequence of the anaerobic purple sulfur bacterium Allochromatium palmeri DSM 15591.</title>
        <authorList>
            <person name="Kyndt J.A."/>
            <person name="Meyer T.E."/>
        </authorList>
    </citation>
    <scope>NUCLEOTIDE SEQUENCE [LARGE SCALE GENOMIC DNA]</scope>
    <source>
        <strain evidence="3 4">DSM 15591</strain>
    </source>
</reference>
<comment type="caution">
    <text evidence="3">The sequence shown here is derived from an EMBL/GenBank/DDBJ whole genome shotgun (WGS) entry which is preliminary data.</text>
</comment>
<dbReference type="OrthoDB" id="9800503at2"/>
<comment type="function">
    <text evidence="2">Antitoxin component of a type II toxin-antitoxin (TA) system.</text>
</comment>
<dbReference type="AlphaFoldDB" id="A0A6N8EJB9"/>
<gene>
    <name evidence="3" type="ORF">GJ668_18430</name>
</gene>
<dbReference type="NCBIfam" id="TIGR01552">
    <property type="entry name" value="phd_fam"/>
    <property type="match status" value="1"/>
</dbReference>
<evidence type="ECO:0000313" key="4">
    <source>
        <dbReference type="Proteomes" id="UP000434044"/>
    </source>
</evidence>
<name>A0A6N8EJB9_9GAMM</name>
<dbReference type="RefSeq" id="WP_155451578.1">
    <property type="nucleotide sequence ID" value="NZ_WNKT01000065.1"/>
</dbReference>
<evidence type="ECO:0000256" key="2">
    <source>
        <dbReference type="RuleBase" id="RU362080"/>
    </source>
</evidence>
<dbReference type="InterPro" id="IPR036165">
    <property type="entry name" value="YefM-like_sf"/>
</dbReference>
<dbReference type="PANTHER" id="PTHR35377">
    <property type="entry name" value="ANTITOXIN VAPB49-RELATED-RELATED"/>
    <property type="match status" value="1"/>
</dbReference>
<proteinExistence type="inferred from homology"/>
<evidence type="ECO:0000313" key="3">
    <source>
        <dbReference type="EMBL" id="MTW23029.1"/>
    </source>
</evidence>
<keyword evidence="4" id="KW-1185">Reference proteome</keyword>
<dbReference type="Proteomes" id="UP000434044">
    <property type="component" value="Unassembled WGS sequence"/>
</dbReference>
<dbReference type="SUPFAM" id="SSF143120">
    <property type="entry name" value="YefM-like"/>
    <property type="match status" value="1"/>
</dbReference>
<protein>
    <recommendedName>
        <fullName evidence="2">Antitoxin</fullName>
    </recommendedName>
</protein>
<dbReference type="InterPro" id="IPR006442">
    <property type="entry name" value="Antitoxin_Phd/YefM"/>
</dbReference>
<comment type="similarity">
    <text evidence="1 2">Belongs to the phD/YefM antitoxin family.</text>
</comment>
<dbReference type="EMBL" id="WNKT01000065">
    <property type="protein sequence ID" value="MTW23029.1"/>
    <property type="molecule type" value="Genomic_DNA"/>
</dbReference>
<organism evidence="3 4">
    <name type="scientific">Allochromatium palmeri</name>
    <dbReference type="NCBI Taxonomy" id="231048"/>
    <lineage>
        <taxon>Bacteria</taxon>
        <taxon>Pseudomonadati</taxon>
        <taxon>Pseudomonadota</taxon>
        <taxon>Gammaproteobacteria</taxon>
        <taxon>Chromatiales</taxon>
        <taxon>Chromatiaceae</taxon>
        <taxon>Allochromatium</taxon>
    </lineage>
</organism>
<evidence type="ECO:0000256" key="1">
    <source>
        <dbReference type="ARBA" id="ARBA00009981"/>
    </source>
</evidence>
<dbReference type="Pfam" id="PF02604">
    <property type="entry name" value="PhdYeFM_antitox"/>
    <property type="match status" value="1"/>
</dbReference>
<dbReference type="InterPro" id="IPR051416">
    <property type="entry name" value="phD-YefM_TA_antitoxins"/>
</dbReference>
<dbReference type="Gene3D" id="3.40.1620.10">
    <property type="entry name" value="YefM-like domain"/>
    <property type="match status" value="1"/>
</dbReference>
<sequence length="80" mass="8750">MQTVNIHEAKTHLSRFVDQAAAGEEILIARAGKPIARLVALESKNAQPRPLGLGRGRFTLPRDFDSLHAEAILQMFETGA</sequence>